<dbReference type="InterPro" id="IPR005119">
    <property type="entry name" value="LysR_subst-bd"/>
</dbReference>
<comment type="similarity">
    <text evidence="1">Belongs to the LysR transcriptional regulatory family.</text>
</comment>
<evidence type="ECO:0000259" key="6">
    <source>
        <dbReference type="PROSITE" id="PS50931"/>
    </source>
</evidence>
<evidence type="ECO:0000256" key="1">
    <source>
        <dbReference type="ARBA" id="ARBA00009437"/>
    </source>
</evidence>
<dbReference type="Gene3D" id="1.10.10.10">
    <property type="entry name" value="Winged helix-like DNA-binding domain superfamily/Winged helix DNA-binding domain"/>
    <property type="match status" value="1"/>
</dbReference>
<keyword evidence="3" id="KW-0238">DNA-binding</keyword>
<evidence type="ECO:0000313" key="7">
    <source>
        <dbReference type="EMBL" id="GJE03576.1"/>
    </source>
</evidence>
<reference evidence="7" key="2">
    <citation type="submission" date="2021-08" db="EMBL/GenBank/DDBJ databases">
        <authorList>
            <person name="Tani A."/>
            <person name="Ola A."/>
            <person name="Ogura Y."/>
            <person name="Katsura K."/>
            <person name="Hayashi T."/>
        </authorList>
    </citation>
    <scope>NUCLEOTIDE SEQUENCE</scope>
    <source>
        <strain evidence="7">DSM 17168</strain>
    </source>
</reference>
<keyword evidence="8" id="KW-1185">Reference proteome</keyword>
<feature type="region of interest" description="Disordered" evidence="5">
    <location>
        <begin position="316"/>
        <end position="335"/>
    </location>
</feature>
<dbReference type="PANTHER" id="PTHR30537">
    <property type="entry name" value="HTH-TYPE TRANSCRIPTIONAL REGULATOR"/>
    <property type="match status" value="1"/>
</dbReference>
<dbReference type="InterPro" id="IPR000847">
    <property type="entry name" value="LysR_HTH_N"/>
</dbReference>
<dbReference type="Pfam" id="PF00126">
    <property type="entry name" value="HTH_1"/>
    <property type="match status" value="1"/>
</dbReference>
<dbReference type="Gene3D" id="3.40.190.290">
    <property type="match status" value="1"/>
</dbReference>
<dbReference type="PANTHER" id="PTHR30537:SF3">
    <property type="entry name" value="TRANSCRIPTIONAL REGULATORY PROTEIN"/>
    <property type="match status" value="1"/>
</dbReference>
<protein>
    <submittedName>
        <fullName evidence="7">HTH-type transcriptional regulator HdfR</fullName>
    </submittedName>
</protein>
<evidence type="ECO:0000256" key="5">
    <source>
        <dbReference type="SAM" id="MobiDB-lite"/>
    </source>
</evidence>
<keyword evidence="2" id="KW-0805">Transcription regulation</keyword>
<evidence type="ECO:0000256" key="2">
    <source>
        <dbReference type="ARBA" id="ARBA00023015"/>
    </source>
</evidence>
<name>A0ABQ4SPH6_9HYPH</name>
<dbReference type="Pfam" id="PF03466">
    <property type="entry name" value="LysR_substrate"/>
    <property type="match status" value="1"/>
</dbReference>
<organism evidence="7 8">
    <name type="scientific">Methylobacterium isbiliense</name>
    <dbReference type="NCBI Taxonomy" id="315478"/>
    <lineage>
        <taxon>Bacteria</taxon>
        <taxon>Pseudomonadati</taxon>
        <taxon>Pseudomonadota</taxon>
        <taxon>Alphaproteobacteria</taxon>
        <taxon>Hyphomicrobiales</taxon>
        <taxon>Methylobacteriaceae</taxon>
        <taxon>Methylobacterium</taxon>
    </lineage>
</organism>
<dbReference type="PRINTS" id="PR00039">
    <property type="entry name" value="HTHLYSR"/>
</dbReference>
<sequence length="335" mass="37002">MAHLPPYRNPPILHICYSEMNRIDWTLLRSFLAVIETGSLSAAATLIASTQPTLSRHIRELEATLGVTLFTRSVRGLDPTGAALGLIDDARAMGAAAEALMLKAEGRAHTLKGTVRITASVVVANLLLPSIVAALREAEPAIQIEIVASDVTQNLLRRDADIAIRMVEPTQDALIARKLGDVPLGLFGARAYLARRSQPRSMADLLTHDVIGFDRSDAILRAYATLGHPVRREAFPVRCDDQMVYWHLLLAGAGLGFAQRVLARRHPELIEVPIVDMHVPSLPVWLVMHEEVRRNARVRRVADQLSQAFGDLLRRPNRRVDQTPQAAEEEHVRPS</sequence>
<feature type="domain" description="HTH lysR-type" evidence="6">
    <location>
        <begin position="23"/>
        <end position="80"/>
    </location>
</feature>
<dbReference type="Proteomes" id="UP001055153">
    <property type="component" value="Unassembled WGS sequence"/>
</dbReference>
<evidence type="ECO:0000256" key="3">
    <source>
        <dbReference type="ARBA" id="ARBA00023125"/>
    </source>
</evidence>
<proteinExistence type="inferred from homology"/>
<dbReference type="EMBL" id="BPQQ01000083">
    <property type="protein sequence ID" value="GJE03576.1"/>
    <property type="molecule type" value="Genomic_DNA"/>
</dbReference>
<dbReference type="InterPro" id="IPR058163">
    <property type="entry name" value="LysR-type_TF_proteobact-type"/>
</dbReference>
<comment type="caution">
    <text evidence="7">The sequence shown here is derived from an EMBL/GenBank/DDBJ whole genome shotgun (WGS) entry which is preliminary data.</text>
</comment>
<gene>
    <name evidence="7" type="primary">hdfR_7</name>
    <name evidence="7" type="ORF">GMJLKIPL_5533</name>
</gene>
<evidence type="ECO:0000256" key="4">
    <source>
        <dbReference type="ARBA" id="ARBA00023163"/>
    </source>
</evidence>
<keyword evidence="4" id="KW-0804">Transcription</keyword>
<dbReference type="SUPFAM" id="SSF46785">
    <property type="entry name" value="Winged helix' DNA-binding domain"/>
    <property type="match status" value="1"/>
</dbReference>
<evidence type="ECO:0000313" key="8">
    <source>
        <dbReference type="Proteomes" id="UP001055153"/>
    </source>
</evidence>
<dbReference type="InterPro" id="IPR036388">
    <property type="entry name" value="WH-like_DNA-bd_sf"/>
</dbReference>
<dbReference type="PROSITE" id="PS50931">
    <property type="entry name" value="HTH_LYSR"/>
    <property type="match status" value="1"/>
</dbReference>
<reference evidence="7" key="1">
    <citation type="journal article" date="2021" name="Front. Microbiol.">
        <title>Comprehensive Comparative Genomics and Phenotyping of Methylobacterium Species.</title>
        <authorList>
            <person name="Alessa O."/>
            <person name="Ogura Y."/>
            <person name="Fujitani Y."/>
            <person name="Takami H."/>
            <person name="Hayashi T."/>
            <person name="Sahin N."/>
            <person name="Tani A."/>
        </authorList>
    </citation>
    <scope>NUCLEOTIDE SEQUENCE</scope>
    <source>
        <strain evidence="7">DSM 17168</strain>
    </source>
</reference>
<accession>A0ABQ4SPH6</accession>
<dbReference type="SUPFAM" id="SSF53850">
    <property type="entry name" value="Periplasmic binding protein-like II"/>
    <property type="match status" value="1"/>
</dbReference>
<dbReference type="InterPro" id="IPR036390">
    <property type="entry name" value="WH_DNA-bd_sf"/>
</dbReference>